<dbReference type="Proteomes" id="UP000179797">
    <property type="component" value="Unassembled WGS sequence"/>
</dbReference>
<dbReference type="Gene3D" id="3.40.50.1000">
    <property type="entry name" value="HAD superfamily/HAD-like"/>
    <property type="match status" value="1"/>
</dbReference>
<keyword evidence="2" id="KW-1185">Reference proteome</keyword>
<protein>
    <recommendedName>
        <fullName evidence="3">Haloacid dehalogenase</fullName>
    </recommendedName>
</protein>
<dbReference type="PANTHER" id="PTHR43611:SF3">
    <property type="entry name" value="FLAVIN MONONUCLEOTIDE HYDROLASE 1, CHLOROPLATIC"/>
    <property type="match status" value="1"/>
</dbReference>
<dbReference type="EMBL" id="JRYR02000001">
    <property type="protein sequence ID" value="OHX66848.1"/>
    <property type="molecule type" value="Genomic_DNA"/>
</dbReference>
<dbReference type="OrthoDB" id="9797415at2"/>
<dbReference type="InterPro" id="IPR023214">
    <property type="entry name" value="HAD_sf"/>
</dbReference>
<gene>
    <name evidence="1" type="ORF">NH26_11010</name>
</gene>
<organism evidence="1 2">
    <name type="scientific">Flammeovirga pacifica</name>
    <dbReference type="NCBI Taxonomy" id="915059"/>
    <lineage>
        <taxon>Bacteria</taxon>
        <taxon>Pseudomonadati</taxon>
        <taxon>Bacteroidota</taxon>
        <taxon>Cytophagia</taxon>
        <taxon>Cytophagales</taxon>
        <taxon>Flammeovirgaceae</taxon>
        <taxon>Flammeovirga</taxon>
    </lineage>
</organism>
<dbReference type="SFLD" id="SFLDG01129">
    <property type="entry name" value="C1.5:_HAD__Beta-PGM__Phosphata"/>
    <property type="match status" value="1"/>
</dbReference>
<dbReference type="InterPro" id="IPR023198">
    <property type="entry name" value="PGP-like_dom2"/>
</dbReference>
<dbReference type="RefSeq" id="WP_044222944.1">
    <property type="nucleotide sequence ID" value="NZ_JRYR02000001.1"/>
</dbReference>
<dbReference type="PANTHER" id="PTHR43611">
    <property type="entry name" value="ALPHA-D-GLUCOSE 1-PHOSPHATE PHOSPHATASE"/>
    <property type="match status" value="1"/>
</dbReference>
<dbReference type="AlphaFoldDB" id="A0A1S1Z0Q3"/>
<comment type="caution">
    <text evidence="1">The sequence shown here is derived from an EMBL/GenBank/DDBJ whole genome shotgun (WGS) entry which is preliminary data.</text>
</comment>
<dbReference type="STRING" id="915059.NH26_11010"/>
<name>A0A1S1Z0Q3_FLAPC</name>
<evidence type="ECO:0008006" key="3">
    <source>
        <dbReference type="Google" id="ProtNLM"/>
    </source>
</evidence>
<dbReference type="NCBIfam" id="TIGR01509">
    <property type="entry name" value="HAD-SF-IA-v3"/>
    <property type="match status" value="1"/>
</dbReference>
<accession>A0A1S1Z0Q3</accession>
<dbReference type="InterPro" id="IPR006439">
    <property type="entry name" value="HAD-SF_hydro_IA"/>
</dbReference>
<evidence type="ECO:0000313" key="1">
    <source>
        <dbReference type="EMBL" id="OHX66848.1"/>
    </source>
</evidence>
<proteinExistence type="predicted"/>
<reference evidence="1 2" key="1">
    <citation type="journal article" date="2012" name="Int. J. Syst. Evol. Microbiol.">
        <title>Flammeovirga pacifica sp. nov., isolated from deep-sea sediment.</title>
        <authorList>
            <person name="Xu H."/>
            <person name="Fu Y."/>
            <person name="Yang N."/>
            <person name="Ding Z."/>
            <person name="Lai Q."/>
            <person name="Zeng R."/>
        </authorList>
    </citation>
    <scope>NUCLEOTIDE SEQUENCE [LARGE SCALE GENOMIC DNA]</scope>
    <source>
        <strain evidence="2">DSM 24597 / LMG 26175 / WPAGA1</strain>
    </source>
</reference>
<dbReference type="SUPFAM" id="SSF56784">
    <property type="entry name" value="HAD-like"/>
    <property type="match status" value="1"/>
</dbReference>
<dbReference type="SFLD" id="SFLDS00003">
    <property type="entry name" value="Haloacid_Dehalogenase"/>
    <property type="match status" value="1"/>
</dbReference>
<sequence>MSYEAIIFDLGGVILNLRYENTLEKFSEILQKPVSPFYTKKEQTTLFDEYEKGNISSDDFRKGIRDLVNEPITDDQIDEAWNAMLLDLPVERIDMLKEVAKKYRIFLLSNTNEIHINAFNDIVKNTLGEDFGDFKNLFEKGYYSYEMSDRKPHPSIFETVIKENDLDKSTTLFIDDSIQHVEGAKKAGLHAHHLDDLNVIGFLKSIDMY</sequence>
<dbReference type="CDD" id="cd02603">
    <property type="entry name" value="HAD_sEH-N_like"/>
    <property type="match status" value="1"/>
</dbReference>
<dbReference type="Pfam" id="PF00702">
    <property type="entry name" value="Hydrolase"/>
    <property type="match status" value="1"/>
</dbReference>
<dbReference type="Gene3D" id="1.10.150.240">
    <property type="entry name" value="Putative phosphatase, domain 2"/>
    <property type="match status" value="1"/>
</dbReference>
<evidence type="ECO:0000313" key="2">
    <source>
        <dbReference type="Proteomes" id="UP000179797"/>
    </source>
</evidence>
<dbReference type="InterPro" id="IPR036412">
    <property type="entry name" value="HAD-like_sf"/>
</dbReference>